<dbReference type="OpenTargets" id="ENSG00000153303"/>
<dbReference type="GeneTree" id="ENSGT00940000162787"/>
<dbReference type="Proteomes" id="UP000005640">
    <property type="component" value="Chromosome 6"/>
</dbReference>
<dbReference type="Bgee" id="ENSG00000153303">
    <property type="expression patterns" value="Expressed in mucosa of transverse colon and 91 other cell types or tissues"/>
</dbReference>
<reference evidence="1 2" key="2">
    <citation type="journal article" date="2003" name="Nature">
        <title>The DNA sequence and analysis of human chromosome 6.</title>
        <authorList>
            <person name="Mungall A.J."/>
            <person name="Palmer S.A."/>
            <person name="Sims S.K."/>
            <person name="Edwards C.A."/>
            <person name="Ashurst J.L."/>
            <person name="Wilming L."/>
            <person name="Jones M.C."/>
            <person name="Horton R."/>
            <person name="Hunt S.E."/>
            <person name="Scott C.E."/>
            <person name="Gilbert J.G."/>
            <person name="Clamp M.E."/>
            <person name="Bethel G."/>
            <person name="Milne S."/>
            <person name="Ainscough R."/>
            <person name="Almeida J.P."/>
            <person name="Ambrose K.D."/>
            <person name="Andrews T.D."/>
            <person name="Ashwell R.I."/>
            <person name="Babbage A.K."/>
            <person name="Bagguley C.L."/>
            <person name="Bailey J."/>
            <person name="Banerjee R."/>
            <person name="Barker D.J."/>
            <person name="Barlow K.F."/>
            <person name="Bates K."/>
            <person name="Beare D.M."/>
            <person name="Beasley H."/>
            <person name="Beasley O."/>
            <person name="Bird C.P."/>
            <person name="Blakey S."/>
            <person name="Bray-Allen S."/>
            <person name="Brook J."/>
            <person name="Brown A.J."/>
            <person name="Brown J.Y."/>
            <person name="Burford D.C."/>
            <person name="Burrill W."/>
            <person name="Burton J."/>
            <person name="Carder C."/>
            <person name="Carter N.P."/>
            <person name="Chapman J.C."/>
            <person name="Clark S.Y."/>
            <person name="Clark G."/>
            <person name="Clee C.M."/>
            <person name="Clegg S."/>
            <person name="Cobley V."/>
            <person name="Collier R.E."/>
            <person name="Collins J.E."/>
            <person name="Colman L.K."/>
            <person name="Corby N.R."/>
            <person name="Coville G.J."/>
            <person name="Culley K.M."/>
            <person name="Dhami P."/>
            <person name="Davies J."/>
            <person name="Dunn M."/>
            <person name="Earthrowl M.E."/>
            <person name="Ellington A.E."/>
            <person name="Evans K.A."/>
            <person name="Faulkner L."/>
            <person name="Francis M.D."/>
            <person name="Frankish A."/>
            <person name="Frankland J."/>
            <person name="French L."/>
            <person name="Garner P."/>
            <person name="Garnett J."/>
            <person name="Ghori M.J."/>
            <person name="Gilby L.M."/>
            <person name="Gillson C.J."/>
            <person name="Glithero R.J."/>
            <person name="Grafham D.V."/>
            <person name="Grant M."/>
            <person name="Gribble S."/>
            <person name="Griffiths C."/>
            <person name="Griffiths M."/>
            <person name="Hall R."/>
            <person name="Halls K.S."/>
            <person name="Hammond S."/>
            <person name="Harley J.L."/>
            <person name="Hart E.A."/>
            <person name="Heath P.D."/>
            <person name="Heathcott R."/>
            <person name="Holmes S.J."/>
            <person name="Howden P.J."/>
            <person name="Howe K.L."/>
            <person name="Howell G.R."/>
            <person name="Huckle E."/>
            <person name="Humphray S.J."/>
            <person name="Humphries M.D."/>
            <person name="Hunt A.R."/>
            <person name="Johnson C.M."/>
            <person name="Joy A.A."/>
            <person name="Kay M."/>
            <person name="Keenan S.J."/>
            <person name="Kimberley A.M."/>
            <person name="King A."/>
            <person name="Laird G.K."/>
            <person name="Langford C."/>
            <person name="Lawlor S."/>
            <person name="Leongamornlert D.A."/>
            <person name="Leversha M."/>
            <person name="Lloyd C.R."/>
            <person name="Lloyd D.M."/>
            <person name="Loveland J.E."/>
            <person name="Lovell J."/>
            <person name="Martin S."/>
            <person name="Mashreghi-Mohammadi M."/>
            <person name="Maslen G.L."/>
            <person name="Matthews L."/>
            <person name="McCann O.T."/>
            <person name="McLaren S.J."/>
            <person name="McLay K."/>
            <person name="McMurray A."/>
            <person name="Moore M.J."/>
            <person name="Mullikin J.C."/>
            <person name="Niblett D."/>
            <person name="Nickerson T."/>
            <person name="Novik K.L."/>
            <person name="Oliver K."/>
            <person name="Overton-Larty E.K."/>
            <person name="Parker A."/>
            <person name="Patel R."/>
            <person name="Pearce A.V."/>
            <person name="Peck A.I."/>
            <person name="Phillimore B."/>
            <person name="Phillips S."/>
            <person name="Plumb R.W."/>
            <person name="Porter K.M."/>
            <person name="Ramsey Y."/>
            <person name="Ranby S.A."/>
            <person name="Rice C.M."/>
            <person name="Ross M.T."/>
            <person name="Searle S.M."/>
            <person name="Sehra H.K."/>
            <person name="Sheridan E."/>
            <person name="Skuce C.D."/>
            <person name="Smith S."/>
            <person name="Smith M."/>
            <person name="Spraggon L."/>
            <person name="Squares S.L."/>
            <person name="Steward C.A."/>
            <person name="Sycamore N."/>
            <person name="Tamlyn-Hall G."/>
            <person name="Tester J."/>
            <person name="Theaker A.J."/>
            <person name="Thomas D.W."/>
            <person name="Thorpe A."/>
            <person name="Tracey A."/>
            <person name="Tromans A."/>
            <person name="Tubby B."/>
            <person name="Wall M."/>
            <person name="Wallis J.M."/>
            <person name="West A.P."/>
            <person name="White S.S."/>
            <person name="Whitehead S.L."/>
            <person name="Whittaker H."/>
            <person name="Wild A."/>
            <person name="Willey D.J."/>
            <person name="Wilmer T.E."/>
            <person name="Wood J.M."/>
            <person name="Wray P.W."/>
            <person name="Wyatt J.C."/>
            <person name="Young L."/>
            <person name="Younger R.M."/>
            <person name="Bentley D.R."/>
            <person name="Coulson A."/>
            <person name="Durbin R."/>
            <person name="Hubbard T."/>
            <person name="Sulston J.E."/>
            <person name="Dunham I."/>
            <person name="Rogers J."/>
            <person name="Beck S."/>
        </authorList>
    </citation>
    <scope>NUCLEOTIDE SEQUENCE [LARGE SCALE GENOMIC DNA]</scope>
</reference>
<dbReference type="Ensembl" id="ENST00000506415.1">
    <property type="protein sequence ID" value="ENSP00000494256.1"/>
    <property type="gene ID" value="ENSG00000153303.18"/>
</dbReference>
<sequence>MVTALMKPFVLLSDNEYIFMDLEQKLSKYFSKDWKKERNELLRPEGLSAGGLW</sequence>
<dbReference type="VEuPathDB" id="HostDB:ENSG00000153303"/>
<dbReference type="HGNC" id="HGNC:21240">
    <property type="gene designation" value="FRMD1"/>
</dbReference>
<evidence type="ECO:0000313" key="1">
    <source>
        <dbReference type="Ensembl" id="ENSP00000494256.1"/>
    </source>
</evidence>
<dbReference type="EMBL" id="AL589733">
    <property type="status" value="NOT_ANNOTATED_CDS"/>
    <property type="molecule type" value="Genomic_DNA"/>
</dbReference>
<gene>
    <name evidence="1" type="primary">FRMD1</name>
</gene>
<organism evidence="1 2">
    <name type="scientific">Homo sapiens</name>
    <name type="common">Human</name>
    <dbReference type="NCBI Taxonomy" id="9606"/>
    <lineage>
        <taxon>Eukaryota</taxon>
        <taxon>Metazoa</taxon>
        <taxon>Chordata</taxon>
        <taxon>Craniata</taxon>
        <taxon>Vertebrata</taxon>
        <taxon>Euteleostomi</taxon>
        <taxon>Mammalia</taxon>
        <taxon>Eutheria</taxon>
        <taxon>Euarchontoglires</taxon>
        <taxon>Primates</taxon>
        <taxon>Haplorrhini</taxon>
        <taxon>Catarrhini</taxon>
        <taxon>Hominidae</taxon>
        <taxon>Homo</taxon>
    </lineage>
</organism>
<proteinExistence type="predicted"/>
<reference evidence="1 2" key="1">
    <citation type="journal article" date="2001" name="Nature">
        <title>Initial sequencing and analysis of the human genome.</title>
        <authorList>
            <consortium name="International Human Genome Sequencing Consortium"/>
            <person name="Lander E.S."/>
            <person name="Linton L.M."/>
            <person name="Birren B."/>
            <person name="Nusbaum C."/>
            <person name="Zody M.C."/>
            <person name="Baldwin J."/>
            <person name="Devon K."/>
            <person name="Dewar K."/>
            <person name="Doyle M."/>
            <person name="FitzHugh W."/>
            <person name="Funke R."/>
            <person name="Gage D."/>
            <person name="Harris K."/>
            <person name="Heaford A."/>
            <person name="Howland J."/>
            <person name="Kann L."/>
            <person name="Lehoczky J."/>
            <person name="LeVine R."/>
            <person name="McEwan P."/>
            <person name="McKernan K."/>
            <person name="Meldrim J."/>
            <person name="Mesirov J.P."/>
            <person name="Miranda C."/>
            <person name="Morris W."/>
            <person name="Naylor J."/>
            <person name="Raymond C."/>
            <person name="Rosetti M."/>
            <person name="Santos R."/>
            <person name="Sheridan A."/>
            <person name="Sougnez C."/>
            <person name="Stange-Thomann N."/>
            <person name="Stojanovic N."/>
            <person name="Subramanian A."/>
            <person name="Wyman D."/>
            <person name="Rogers J."/>
            <person name="Sulston J."/>
            <person name="Ainscough R."/>
            <person name="Beck S."/>
            <person name="Bentley D."/>
            <person name="Burton J."/>
            <person name="Clee C."/>
            <person name="Carter N."/>
            <person name="Coulson A."/>
            <person name="Deadman R."/>
            <person name="Deloukas P."/>
            <person name="Dunham A."/>
            <person name="Dunham I."/>
            <person name="Durbin R."/>
            <person name="French L."/>
            <person name="Grafham D."/>
            <person name="Gregory S."/>
            <person name="Hubbard T."/>
            <person name="Humphray S."/>
            <person name="Hunt A."/>
            <person name="Jones M."/>
            <person name="Lloyd C."/>
            <person name="McMurray A."/>
            <person name="Matthews L."/>
            <person name="Mercer S."/>
            <person name="Milne S."/>
            <person name="Mullikin J.C."/>
            <person name="Mungall A."/>
            <person name="Plumb R."/>
            <person name="Ross M."/>
            <person name="Shownkeen R."/>
            <person name="Sims S."/>
            <person name="Waterston R.H."/>
            <person name="Wilson R.K."/>
            <person name="Hillier L.W."/>
            <person name="McPherson J.D."/>
            <person name="Marra M.A."/>
            <person name="Mardis E.R."/>
            <person name="Fulton L.A."/>
            <person name="Chinwalla A.T."/>
            <person name="Pepin K.H."/>
            <person name="Gish W.R."/>
            <person name="Chissoe S.L."/>
            <person name="Wendl M.C."/>
            <person name="Delehaunty K.D."/>
            <person name="Miner T.L."/>
            <person name="Delehaunty A."/>
            <person name="Kramer J.B."/>
            <person name="Cook L.L."/>
            <person name="Fulton R.S."/>
            <person name="Johnson D.L."/>
            <person name="Minx P.J."/>
            <person name="Clifton S.W."/>
            <person name="Hawkins T."/>
            <person name="Branscomb E."/>
            <person name="Predki P."/>
            <person name="Richardson P."/>
            <person name="Wenning S."/>
            <person name="Slezak T."/>
            <person name="Doggett N."/>
            <person name="Cheng J.F."/>
            <person name="Olsen A."/>
            <person name="Lucas S."/>
            <person name="Elkin C."/>
            <person name="Uberbacher E."/>
            <person name="Frazier M."/>
            <person name="Gibbs R.A."/>
            <person name="Muzny D.M."/>
            <person name="Scherer S.E."/>
            <person name="Bouck J.B."/>
            <person name="Sodergren E.J."/>
            <person name="Worley K.C."/>
            <person name="Rives C.M."/>
            <person name="Gorrell J.H."/>
            <person name="Metzker M.L."/>
            <person name="Naylor S.L."/>
            <person name="Kucherlapati R.S."/>
            <person name="Nelson D.L."/>
            <person name="Weinstock G.M."/>
            <person name="Sakaki Y."/>
            <person name="Fujiyama A."/>
            <person name="Hattori M."/>
            <person name="Yada T."/>
            <person name="Toyoda A."/>
            <person name="Itoh T."/>
            <person name="Kawagoe C."/>
            <person name="Watanabe H."/>
            <person name="Totoki Y."/>
            <person name="Taylor T."/>
            <person name="Weissenbach J."/>
            <person name="Heilig R."/>
            <person name="Saurin W."/>
            <person name="Artiguenave F."/>
            <person name="Brottier P."/>
            <person name="Bruls T."/>
            <person name="Pelletier E."/>
            <person name="Robert C."/>
            <person name="Wincker P."/>
            <person name="Smith D.R."/>
            <person name="Doucette-Stamm L."/>
            <person name="Rubenfield M."/>
            <person name="Weinstock K."/>
            <person name="Lee H.M."/>
            <person name="Dubois J."/>
            <person name="Rosenthal A."/>
            <person name="Platzer M."/>
            <person name="Nyakatura G."/>
            <person name="Taudien S."/>
            <person name="Rump A."/>
            <person name="Yang H."/>
            <person name="Yu J."/>
            <person name="Wang J."/>
            <person name="Huang G."/>
            <person name="Gu J."/>
            <person name="Hood L."/>
            <person name="Rowen L."/>
            <person name="Madan A."/>
            <person name="Qin S."/>
            <person name="Davis R.W."/>
            <person name="Federspiel N.A."/>
            <person name="Abola A.P."/>
            <person name="Proctor M.J."/>
            <person name="Myers R.M."/>
            <person name="Schmutz J."/>
            <person name="Dickson M."/>
            <person name="Grimwood J."/>
            <person name="Cox D.R."/>
            <person name="Olson M.V."/>
            <person name="Kaul R."/>
            <person name="Raymond C."/>
            <person name="Shimizu N."/>
            <person name="Kawasaki K."/>
            <person name="Minoshima S."/>
            <person name="Evans G.A."/>
            <person name="Athanasiou M."/>
            <person name="Schultz R."/>
            <person name="Roe B.A."/>
            <person name="Chen F."/>
            <person name="Pan H."/>
            <person name="Ramser J."/>
            <person name="Lehrach H."/>
            <person name="Reinhardt R."/>
            <person name="McCombie W.R."/>
            <person name="de la Bastide M."/>
            <person name="Dedhia N."/>
            <person name="Blocker H."/>
            <person name="Hornischer K."/>
            <person name="Nordsiek G."/>
            <person name="Agarwala R."/>
            <person name="Aravind L."/>
            <person name="Bailey J.A."/>
            <person name="Bateman A."/>
            <person name="Batzoglou S."/>
            <person name="Birney E."/>
            <person name="Bork P."/>
            <person name="Brown D.G."/>
            <person name="Burge C.B."/>
            <person name="Cerutti L."/>
            <person name="Chen H.C."/>
            <person name="Church D."/>
            <person name="Clamp M."/>
            <person name="Copley R.R."/>
            <person name="Doerks T."/>
            <person name="Eddy S.R."/>
            <person name="Eichler E.E."/>
            <person name="Furey T.S."/>
            <person name="Galagan J."/>
            <person name="Gilbert J.G."/>
            <person name="Harmon C."/>
            <person name="Hayashizaki Y."/>
            <person name="Haussler D."/>
            <person name="Hermjakob H."/>
            <person name="Hokamp K."/>
            <person name="Jang W."/>
            <person name="Johnson L.S."/>
            <person name="Jones T.A."/>
            <person name="Kasif S."/>
            <person name="Kaspryzk A."/>
            <person name="Kennedy S."/>
            <person name="Kent W.J."/>
            <person name="Kitts P."/>
            <person name="Koonin E.V."/>
            <person name="Korf I."/>
            <person name="Kulp D."/>
            <person name="Lancet D."/>
            <person name="Lowe T.M."/>
            <person name="McLysaght A."/>
            <person name="Mikkelsen T."/>
            <person name="Moran J.V."/>
            <person name="Mulder N."/>
            <person name="Pollara V.J."/>
            <person name="Ponting C.P."/>
            <person name="Schuler G."/>
            <person name="Schultz J."/>
            <person name="Slater G."/>
            <person name="Smit A.F."/>
            <person name="Stupka E."/>
            <person name="Szustakowski J."/>
            <person name="Thierry-Mieg D."/>
            <person name="Thierry-Mieg J."/>
            <person name="Wagner L."/>
            <person name="Wallis J."/>
            <person name="Wheeler R."/>
            <person name="Williams A."/>
            <person name="Wolf Y.I."/>
            <person name="Wolfe K.H."/>
            <person name="Yang S.P."/>
            <person name="Yeh R.F."/>
            <person name="Collins F."/>
            <person name="Guyer M.S."/>
            <person name="Peterson J."/>
            <person name="Felsenfeld A."/>
            <person name="Wetterstrand K.A."/>
            <person name="Patrinos A."/>
            <person name="Morgan M.J."/>
            <person name="de Jong P."/>
            <person name="Catanese J.J."/>
            <person name="Osoegawa K."/>
            <person name="Shizuya H."/>
            <person name="Choi S."/>
            <person name="Chen Y.J."/>
        </authorList>
    </citation>
    <scope>NUCLEOTIDE SEQUENCE [LARGE SCALE GENOMIC DNA]</scope>
</reference>
<reference evidence="1" key="4">
    <citation type="submission" date="2025-08" db="UniProtKB">
        <authorList>
            <consortium name="Ensembl"/>
        </authorList>
    </citation>
    <scope>IDENTIFICATION</scope>
</reference>
<dbReference type="OrthoDB" id="5957665at2759"/>
<dbReference type="AlphaFoldDB" id="A0A2R8Y579"/>
<evidence type="ECO:0000313" key="2">
    <source>
        <dbReference type="Proteomes" id="UP000005640"/>
    </source>
</evidence>
<keyword evidence="2" id="KW-1185">Reference proteome</keyword>
<reference evidence="1" key="5">
    <citation type="submission" date="2025-09" db="UniProtKB">
        <authorList>
            <consortium name="Ensembl"/>
        </authorList>
    </citation>
    <scope>IDENTIFICATION</scope>
</reference>
<accession>A0A2R8Y579</accession>
<dbReference type="ChiTaRS" id="FRMD1">
    <property type="organism name" value="human"/>
</dbReference>
<dbReference type="ExpressionAtlas" id="A0A2R8Y579">
    <property type="expression patterns" value="baseline and differential"/>
</dbReference>
<protein>
    <submittedName>
        <fullName evidence="1">FERM domain containing 1</fullName>
    </submittedName>
</protein>
<reference evidence="1 2" key="3">
    <citation type="journal article" date="2004" name="Nature">
        <title>Finishing the euchromatic sequence of the human genome.</title>
        <authorList>
            <consortium name="International Human Genome Sequencing Consortium"/>
        </authorList>
    </citation>
    <scope>NUCLEOTIDE SEQUENCE [LARGE SCALE GENOMIC DNA]</scope>
</reference>
<name>A0A2R8Y579_HUMAN</name>